<dbReference type="AlphaFoldDB" id="A0A835LFP2"/>
<dbReference type="SUPFAM" id="SSF56219">
    <property type="entry name" value="DNase I-like"/>
    <property type="match status" value="1"/>
</dbReference>
<accession>A0A835LFP2</accession>
<sequence>MSPPSCAKKFNIPSRHRENYDMRQMEVLQVMKLKEAQLSPLKPPDKEQWGDIHDEEDTGHSVRKSVPVLSLYPSKTPPTPKKTGRRKATSLLYIRRRPLWHELSNMNPNNLPWLVMGDFNAYLSVTEKKGGLQPTNAAMADFRDAVSHNHLIEASSTGFLFTWTNKQKGNKRIRDKIDKIFMNSNWIALFPGWQYKVLSRFCSDHSPLELQVESLLEQEAVYWKQRSRTRWDKEVDRSTKYYHNLVNIRKSRAMIKELQDYQGNMLTEQEEINNFIVSHYT</sequence>
<dbReference type="GO" id="GO:0003824">
    <property type="term" value="F:catalytic activity"/>
    <property type="evidence" value="ECO:0007669"/>
    <property type="project" value="InterPro"/>
</dbReference>
<evidence type="ECO:0000313" key="4">
    <source>
        <dbReference type="Proteomes" id="UP000631114"/>
    </source>
</evidence>
<evidence type="ECO:0000256" key="1">
    <source>
        <dbReference type="SAM" id="MobiDB-lite"/>
    </source>
</evidence>
<dbReference type="OrthoDB" id="1113909at2759"/>
<gene>
    <name evidence="3" type="ORF">IFM89_025507</name>
</gene>
<evidence type="ECO:0000259" key="2">
    <source>
        <dbReference type="Pfam" id="PF03372"/>
    </source>
</evidence>
<dbReference type="InterPro" id="IPR036691">
    <property type="entry name" value="Endo/exonu/phosph_ase_sf"/>
</dbReference>
<dbReference type="EMBL" id="JADFTS010000008">
    <property type="protein sequence ID" value="KAF9593798.1"/>
    <property type="molecule type" value="Genomic_DNA"/>
</dbReference>
<proteinExistence type="predicted"/>
<keyword evidence="4" id="KW-1185">Reference proteome</keyword>
<dbReference type="Pfam" id="PF03372">
    <property type="entry name" value="Exo_endo_phos"/>
    <property type="match status" value="1"/>
</dbReference>
<organism evidence="3 4">
    <name type="scientific">Coptis chinensis</name>
    <dbReference type="NCBI Taxonomy" id="261450"/>
    <lineage>
        <taxon>Eukaryota</taxon>
        <taxon>Viridiplantae</taxon>
        <taxon>Streptophyta</taxon>
        <taxon>Embryophyta</taxon>
        <taxon>Tracheophyta</taxon>
        <taxon>Spermatophyta</taxon>
        <taxon>Magnoliopsida</taxon>
        <taxon>Ranunculales</taxon>
        <taxon>Ranunculaceae</taxon>
        <taxon>Coptidoideae</taxon>
        <taxon>Coptis</taxon>
    </lineage>
</organism>
<dbReference type="Proteomes" id="UP000631114">
    <property type="component" value="Unassembled WGS sequence"/>
</dbReference>
<dbReference type="PANTHER" id="PTHR33710:SF79">
    <property type="entry name" value="OS06G0205337 PROTEIN"/>
    <property type="match status" value="1"/>
</dbReference>
<dbReference type="Gene3D" id="3.60.10.10">
    <property type="entry name" value="Endonuclease/exonuclease/phosphatase"/>
    <property type="match status" value="1"/>
</dbReference>
<feature type="domain" description="Endonuclease/exonuclease/phosphatase" evidence="2">
    <location>
        <begin position="99"/>
        <end position="205"/>
    </location>
</feature>
<comment type="caution">
    <text evidence="3">The sequence shown here is derived from an EMBL/GenBank/DDBJ whole genome shotgun (WGS) entry which is preliminary data.</text>
</comment>
<reference evidence="3 4" key="1">
    <citation type="submission" date="2020-10" db="EMBL/GenBank/DDBJ databases">
        <title>The Coptis chinensis genome and diversification of protoberbering-type alkaloids.</title>
        <authorList>
            <person name="Wang B."/>
            <person name="Shu S."/>
            <person name="Song C."/>
            <person name="Liu Y."/>
        </authorList>
    </citation>
    <scope>NUCLEOTIDE SEQUENCE [LARGE SCALE GENOMIC DNA]</scope>
    <source>
        <strain evidence="3">HL-2020</strain>
        <tissue evidence="3">Leaf</tissue>
    </source>
</reference>
<evidence type="ECO:0000313" key="3">
    <source>
        <dbReference type="EMBL" id="KAF9593798.1"/>
    </source>
</evidence>
<name>A0A835LFP2_9MAGN</name>
<feature type="region of interest" description="Disordered" evidence="1">
    <location>
        <begin position="36"/>
        <end position="60"/>
    </location>
</feature>
<feature type="compositionally biased region" description="Basic and acidic residues" evidence="1">
    <location>
        <begin position="43"/>
        <end position="52"/>
    </location>
</feature>
<dbReference type="InterPro" id="IPR005135">
    <property type="entry name" value="Endo/exonuclease/phosphatase"/>
</dbReference>
<protein>
    <recommendedName>
        <fullName evidence="2">Endonuclease/exonuclease/phosphatase domain-containing protein</fullName>
    </recommendedName>
</protein>
<dbReference type="PANTHER" id="PTHR33710">
    <property type="entry name" value="BNAC02G09200D PROTEIN"/>
    <property type="match status" value="1"/>
</dbReference>